<reference evidence="2" key="1">
    <citation type="submission" date="2021-09" db="EMBL/GenBank/DDBJ databases">
        <title>The genome of Mauremys mutica provides insights into the evolution of semi-aquatic lifestyle.</title>
        <authorList>
            <person name="Gong S."/>
            <person name="Gao Y."/>
        </authorList>
    </citation>
    <scope>NUCLEOTIDE SEQUENCE</scope>
    <source>
        <strain evidence="2">MM-2020</strain>
        <tissue evidence="2">Muscle</tissue>
    </source>
</reference>
<feature type="compositionally biased region" description="Basic residues" evidence="1">
    <location>
        <begin position="80"/>
        <end position="90"/>
    </location>
</feature>
<organism evidence="2 3">
    <name type="scientific">Mauremys mutica</name>
    <name type="common">yellowpond turtle</name>
    <dbReference type="NCBI Taxonomy" id="74926"/>
    <lineage>
        <taxon>Eukaryota</taxon>
        <taxon>Metazoa</taxon>
        <taxon>Chordata</taxon>
        <taxon>Craniata</taxon>
        <taxon>Vertebrata</taxon>
        <taxon>Euteleostomi</taxon>
        <taxon>Archelosauria</taxon>
        <taxon>Testudinata</taxon>
        <taxon>Testudines</taxon>
        <taxon>Cryptodira</taxon>
        <taxon>Durocryptodira</taxon>
        <taxon>Testudinoidea</taxon>
        <taxon>Geoemydidae</taxon>
        <taxon>Geoemydinae</taxon>
        <taxon>Mauremys</taxon>
    </lineage>
</organism>
<gene>
    <name evidence="2" type="ORF">KIL84_017294</name>
</gene>
<evidence type="ECO:0000313" key="3">
    <source>
        <dbReference type="Proteomes" id="UP000827986"/>
    </source>
</evidence>
<feature type="region of interest" description="Disordered" evidence="1">
    <location>
        <begin position="1"/>
        <end position="90"/>
    </location>
</feature>
<proteinExistence type="predicted"/>
<comment type="caution">
    <text evidence="2">The sequence shown here is derived from an EMBL/GenBank/DDBJ whole genome shotgun (WGS) entry which is preliminary data.</text>
</comment>
<evidence type="ECO:0000256" key="1">
    <source>
        <dbReference type="SAM" id="MobiDB-lite"/>
    </source>
</evidence>
<dbReference type="EMBL" id="JAHDVG010000482">
    <property type="protein sequence ID" value="KAH1173455.1"/>
    <property type="molecule type" value="Genomic_DNA"/>
</dbReference>
<accession>A0A9D3X679</accession>
<protein>
    <submittedName>
        <fullName evidence="2">Uncharacterized protein</fullName>
    </submittedName>
</protein>
<keyword evidence="3" id="KW-1185">Reference proteome</keyword>
<dbReference type="AlphaFoldDB" id="A0A9D3X679"/>
<evidence type="ECO:0000313" key="2">
    <source>
        <dbReference type="EMBL" id="KAH1173455.1"/>
    </source>
</evidence>
<name>A0A9D3X679_9SAUR</name>
<dbReference type="Proteomes" id="UP000827986">
    <property type="component" value="Unassembled WGS sequence"/>
</dbReference>
<sequence>MPREYQEIEYWEPPAGRRREEAMEPPMQMLDKKERKQRSPPSPSLSPDLEDHDKSSSTPIARQDDVCDNPASFSSAMGSSRKRRCTKTNA</sequence>